<feature type="disulfide bond" evidence="8">
    <location>
        <begin position="705"/>
        <end position="715"/>
    </location>
</feature>
<evidence type="ECO:0000256" key="4">
    <source>
        <dbReference type="ARBA" id="ARBA00022729"/>
    </source>
</evidence>
<evidence type="ECO:0000256" key="1">
    <source>
        <dbReference type="ARBA" id="ARBA00022473"/>
    </source>
</evidence>
<accession>A0A0N4Y093</accession>
<dbReference type="PROSITE" id="PS00022">
    <property type="entry name" value="EGF_1"/>
    <property type="match status" value="5"/>
</dbReference>
<dbReference type="Proteomes" id="UP000271162">
    <property type="component" value="Unassembled WGS sequence"/>
</dbReference>
<feature type="domain" description="EGF-like" evidence="10">
    <location>
        <begin position="279"/>
        <end position="314"/>
    </location>
</feature>
<dbReference type="FunFam" id="2.10.25.10:FF:000472">
    <property type="entry name" value="Uncharacterized protein, isoform A"/>
    <property type="match status" value="1"/>
</dbReference>
<dbReference type="InterPro" id="IPR051355">
    <property type="entry name" value="Notch/Slit_guidance"/>
</dbReference>
<dbReference type="PROSITE" id="PS01187">
    <property type="entry name" value="EGF_CA"/>
    <property type="match status" value="1"/>
</dbReference>
<dbReference type="Pfam" id="PF00008">
    <property type="entry name" value="EGF"/>
    <property type="match status" value="3"/>
</dbReference>
<dbReference type="FunFam" id="3.80.10.10:FF:000082">
    <property type="entry name" value="Leucine-rich repeat-containing 24"/>
    <property type="match status" value="1"/>
</dbReference>
<dbReference type="PROSITE" id="PS01186">
    <property type="entry name" value="EGF_2"/>
    <property type="match status" value="5"/>
</dbReference>
<dbReference type="Pfam" id="PF02210">
    <property type="entry name" value="Laminin_G_2"/>
    <property type="match status" value="1"/>
</dbReference>
<feature type="disulfide bond" evidence="8">
    <location>
        <begin position="343"/>
        <end position="352"/>
    </location>
</feature>
<evidence type="ECO:0000259" key="10">
    <source>
        <dbReference type="PROSITE" id="PS50026"/>
    </source>
</evidence>
<dbReference type="PROSITE" id="PS50025">
    <property type="entry name" value="LAM_G_DOMAIN"/>
    <property type="match status" value="1"/>
</dbReference>
<dbReference type="SMART" id="SM00369">
    <property type="entry name" value="LRR_TYP"/>
    <property type="match status" value="3"/>
</dbReference>
<dbReference type="SMART" id="SM00013">
    <property type="entry name" value="LRRNT"/>
    <property type="match status" value="1"/>
</dbReference>
<dbReference type="PROSITE" id="PS00010">
    <property type="entry name" value="ASX_HYDROXYL"/>
    <property type="match status" value="1"/>
</dbReference>
<dbReference type="PANTHER" id="PTHR45836:SF4">
    <property type="entry name" value="PROTEIN SLIT"/>
    <property type="match status" value="1"/>
</dbReference>
<dbReference type="EMBL" id="UYSL01020068">
    <property type="protein sequence ID" value="VDL72513.1"/>
    <property type="molecule type" value="Genomic_DNA"/>
</dbReference>
<evidence type="ECO:0000259" key="9">
    <source>
        <dbReference type="PROSITE" id="PS50025"/>
    </source>
</evidence>
<dbReference type="SUPFAM" id="SSF57196">
    <property type="entry name" value="EGF/Laminin"/>
    <property type="match status" value="4"/>
</dbReference>
<reference evidence="11 12" key="2">
    <citation type="submission" date="2018-11" db="EMBL/GenBank/DDBJ databases">
        <authorList>
            <consortium name="Pathogen Informatics"/>
        </authorList>
    </citation>
    <scope>NUCLEOTIDE SEQUENCE [LARGE SCALE GENOMIC DNA]</scope>
</reference>
<keyword evidence="3" id="KW-0433">Leucine-rich repeat</keyword>
<dbReference type="SMART" id="SM00282">
    <property type="entry name" value="LamG"/>
    <property type="match status" value="1"/>
</dbReference>
<dbReference type="GO" id="GO:0005509">
    <property type="term" value="F:calcium ion binding"/>
    <property type="evidence" value="ECO:0007669"/>
    <property type="project" value="InterPro"/>
</dbReference>
<dbReference type="FunFam" id="2.10.25.10:FF:000063">
    <property type="entry name" value="Slit guidance ligand 2"/>
    <property type="match status" value="1"/>
</dbReference>
<dbReference type="GO" id="GO:0008201">
    <property type="term" value="F:heparin binding"/>
    <property type="evidence" value="ECO:0007669"/>
    <property type="project" value="TreeGrafter"/>
</dbReference>
<dbReference type="FunFam" id="2.10.25.10:FF:000851">
    <property type="entry name" value="Slit homolog 1 protein"/>
    <property type="match status" value="1"/>
</dbReference>
<dbReference type="STRING" id="27835.A0A0N4Y093"/>
<feature type="domain" description="EGF-like" evidence="10">
    <location>
        <begin position="484"/>
        <end position="521"/>
    </location>
</feature>
<dbReference type="InterPro" id="IPR001881">
    <property type="entry name" value="EGF-like_Ca-bd_dom"/>
</dbReference>
<keyword evidence="5" id="KW-0677">Repeat</keyword>
<dbReference type="SUPFAM" id="SSF49899">
    <property type="entry name" value="Concanavalin A-like lectins/glucanases"/>
    <property type="match status" value="1"/>
</dbReference>
<dbReference type="InterPro" id="IPR001791">
    <property type="entry name" value="Laminin_G"/>
</dbReference>
<dbReference type="WBParaSite" id="NBR_0000892301-mRNA-1">
    <property type="protein sequence ID" value="NBR_0000892301-mRNA-1"/>
    <property type="gene ID" value="NBR_0000892301"/>
</dbReference>
<feature type="disulfide bond" evidence="8">
    <location>
        <begin position="463"/>
        <end position="472"/>
    </location>
</feature>
<dbReference type="InterPro" id="IPR000372">
    <property type="entry name" value="LRRNT"/>
</dbReference>
<dbReference type="SMART" id="SM00179">
    <property type="entry name" value="EGF_CA"/>
    <property type="match status" value="3"/>
</dbReference>
<keyword evidence="7" id="KW-0325">Glycoprotein</keyword>
<keyword evidence="6 8" id="KW-1015">Disulfide bond</keyword>
<dbReference type="InterPro" id="IPR018097">
    <property type="entry name" value="EGF_Ca-bd_CS"/>
</dbReference>
<feature type="domain" description="EGF-like" evidence="10">
    <location>
        <begin position="701"/>
        <end position="739"/>
    </location>
</feature>
<dbReference type="PROSITE" id="PS50026">
    <property type="entry name" value="EGF_3"/>
    <property type="match status" value="5"/>
</dbReference>
<dbReference type="Gene3D" id="2.10.25.10">
    <property type="entry name" value="Laminin"/>
    <property type="match status" value="5"/>
</dbReference>
<feature type="disulfide bond" evidence="8">
    <location>
        <begin position="488"/>
        <end position="498"/>
    </location>
</feature>
<dbReference type="CDD" id="cd00054">
    <property type="entry name" value="EGF_CA"/>
    <property type="match status" value="3"/>
</dbReference>
<dbReference type="InterPro" id="IPR000742">
    <property type="entry name" value="EGF"/>
</dbReference>
<feature type="domain" description="Laminin G" evidence="9">
    <location>
        <begin position="524"/>
        <end position="698"/>
    </location>
</feature>
<dbReference type="SMART" id="SM00082">
    <property type="entry name" value="LRRCT"/>
    <property type="match status" value="1"/>
</dbReference>
<evidence type="ECO:0000256" key="3">
    <source>
        <dbReference type="ARBA" id="ARBA00022614"/>
    </source>
</evidence>
<feature type="disulfide bond" evidence="8">
    <location>
        <begin position="304"/>
        <end position="313"/>
    </location>
</feature>
<dbReference type="PANTHER" id="PTHR45836">
    <property type="entry name" value="SLIT HOMOLOG"/>
    <property type="match status" value="1"/>
</dbReference>
<keyword evidence="12" id="KW-1185">Reference proteome</keyword>
<feature type="disulfide bond" evidence="8">
    <location>
        <begin position="710"/>
        <end position="727"/>
    </location>
</feature>
<dbReference type="InterPro" id="IPR013320">
    <property type="entry name" value="ConA-like_dom_sf"/>
</dbReference>
<sequence>SNAFKSSNCSCAAAVVVCYQWFNGSNAKSTLRCYLILFIYLRYVHFRLSISTFNRYFDEQSSKLATNLFRLDVVESVCAGNGDYCPVGCSCQDTLVRCSNKELTSFPTSIPADTTELFLDSNAIDEIPINQISRLTNLIKLDMSHNRIESIEDGTFANLTKLSTLILSYNKLRCIQPRAFAGLLSLRILSLHGNDISVLPETAFENLGNITHIAVGSNSLFCDCQMEWFSRWIKSKFVEAGIARCAAPASVANQLLLTARPNQFQCIGKIPPTITAKCDMCVAQPCKNNARCETVSGRNYRCICTAGYHGKNCEQEIDACYGHPCLNNAICKVIQEGRFKCVCPKGFVGDYCEVNVDDCEKNKCQNGAKCVDLVGLKKVGSDTSKTPKIVAPIPMLTDKFLSLRMWADVRRKILRGTAGVLQCLCLPGYTGKNCSENINDCGDHRCLNGAECVDGVTTYSCNCAMGFTGQFCEIPSMSQALYMNTAQCHSQACGHGFCHISEGTDDYECRCYEGYAGERCDRIRSVGFSESSAYVALEPWSVDKGNLTFTMRTTNESGLIAYYGDDNFISAELYDGRIKIAFYIGNYPASHMYSYVMVNDGLPHRIEILVKGKKCLLSVDKQIMQSVENDGILETFDMKSKQYLYIGGLPVDRSKRVMEQFHVKDSVSLKGCISDMYVNDVPVDFANAIEKDRISVGCSNIVDLCAGVECGHGNCGANSTSTLGYNCRCDSGYTGDFCQQRAVTCNKEKFRRHHVDGDCRSVDVVKNAECVGYCGEGEIVRITTPLPVFYGIPISIENRITLFNEKQLLLSSENETETIKDDVSQWPNENYCGHDCSQVSVLHYLSCKKLSICYDKTVKKQIAGNGASRSKSEAKPLS</sequence>
<dbReference type="PROSITE" id="PS51450">
    <property type="entry name" value="LRR"/>
    <property type="match status" value="2"/>
</dbReference>
<keyword evidence="2 8" id="KW-0245">EGF-like domain</keyword>
<dbReference type="InterPro" id="IPR000152">
    <property type="entry name" value="EGF-type_Asp/Asn_hydroxyl_site"/>
</dbReference>
<dbReference type="SMART" id="SM00365">
    <property type="entry name" value="LRR_SD22"/>
    <property type="match status" value="3"/>
</dbReference>
<keyword evidence="1" id="KW-0217">Developmental protein</keyword>
<evidence type="ECO:0000313" key="11">
    <source>
        <dbReference type="EMBL" id="VDL72513.1"/>
    </source>
</evidence>
<dbReference type="InterPro" id="IPR001611">
    <property type="entry name" value="Leu-rich_rpt"/>
</dbReference>
<name>A0A0N4Y093_NIPBR</name>
<evidence type="ECO:0000256" key="2">
    <source>
        <dbReference type="ARBA" id="ARBA00022536"/>
    </source>
</evidence>
<dbReference type="Gene3D" id="3.80.10.10">
    <property type="entry name" value="Ribonuclease Inhibitor"/>
    <property type="match status" value="1"/>
</dbReference>
<dbReference type="SUPFAM" id="SSF52058">
    <property type="entry name" value="L domain-like"/>
    <property type="match status" value="1"/>
</dbReference>
<dbReference type="GO" id="GO:0048495">
    <property type="term" value="F:Roundabout binding"/>
    <property type="evidence" value="ECO:0007669"/>
    <property type="project" value="TreeGrafter"/>
</dbReference>
<dbReference type="InterPro" id="IPR003591">
    <property type="entry name" value="Leu-rich_rpt_typical-subtyp"/>
</dbReference>
<dbReference type="CDD" id="cd00110">
    <property type="entry name" value="LamG"/>
    <property type="match status" value="1"/>
</dbReference>
<evidence type="ECO:0000256" key="6">
    <source>
        <dbReference type="ARBA" id="ARBA00023157"/>
    </source>
</evidence>
<evidence type="ECO:0000256" key="5">
    <source>
        <dbReference type="ARBA" id="ARBA00022737"/>
    </source>
</evidence>
<feature type="domain" description="EGF-like" evidence="10">
    <location>
        <begin position="437"/>
        <end position="473"/>
    </location>
</feature>
<gene>
    <name evidence="11" type="ORF">NBR_LOCUS8924</name>
</gene>
<feature type="domain" description="EGF-like" evidence="10">
    <location>
        <begin position="316"/>
        <end position="353"/>
    </location>
</feature>
<dbReference type="AlphaFoldDB" id="A0A0N4Y093"/>
<evidence type="ECO:0000313" key="12">
    <source>
        <dbReference type="Proteomes" id="UP000271162"/>
    </source>
</evidence>
<comment type="caution">
    <text evidence="8">Lacks conserved residue(s) required for the propagation of feature annotation.</text>
</comment>
<dbReference type="GO" id="GO:0007411">
    <property type="term" value="P:axon guidance"/>
    <property type="evidence" value="ECO:0007669"/>
    <property type="project" value="TreeGrafter"/>
</dbReference>
<evidence type="ECO:0000256" key="7">
    <source>
        <dbReference type="ARBA" id="ARBA00023180"/>
    </source>
</evidence>
<dbReference type="SMART" id="SM00181">
    <property type="entry name" value="EGF"/>
    <property type="match status" value="6"/>
</dbReference>
<dbReference type="InterPro" id="IPR032675">
    <property type="entry name" value="LRR_dom_sf"/>
</dbReference>
<organism evidence="13">
    <name type="scientific">Nippostrongylus brasiliensis</name>
    <name type="common">Rat hookworm</name>
    <dbReference type="NCBI Taxonomy" id="27835"/>
    <lineage>
        <taxon>Eukaryota</taxon>
        <taxon>Metazoa</taxon>
        <taxon>Ecdysozoa</taxon>
        <taxon>Nematoda</taxon>
        <taxon>Chromadorea</taxon>
        <taxon>Rhabditida</taxon>
        <taxon>Rhabditina</taxon>
        <taxon>Rhabditomorpha</taxon>
        <taxon>Strongyloidea</taxon>
        <taxon>Heligmosomidae</taxon>
        <taxon>Nippostrongylus</taxon>
    </lineage>
</organism>
<feature type="disulfide bond" evidence="8">
    <location>
        <begin position="511"/>
        <end position="520"/>
    </location>
</feature>
<dbReference type="Gene3D" id="2.60.120.200">
    <property type="match status" value="1"/>
</dbReference>
<reference evidence="13" key="1">
    <citation type="submission" date="2017-02" db="UniProtKB">
        <authorList>
            <consortium name="WormBaseParasite"/>
        </authorList>
    </citation>
    <scope>IDENTIFICATION</scope>
</reference>
<dbReference type="OMA" id="QCENVID"/>
<evidence type="ECO:0000256" key="8">
    <source>
        <dbReference type="PROSITE-ProRule" id="PRU00076"/>
    </source>
</evidence>
<proteinExistence type="predicted"/>
<dbReference type="InterPro" id="IPR000483">
    <property type="entry name" value="Cys-rich_flank_reg_C"/>
</dbReference>
<protein>
    <submittedName>
        <fullName evidence="13">Slit homolog 1 protein (inferred by orthology to a C. elegans protein)</fullName>
    </submittedName>
</protein>
<keyword evidence="4" id="KW-0732">Signal</keyword>
<dbReference type="Pfam" id="PF13855">
    <property type="entry name" value="LRR_8"/>
    <property type="match status" value="1"/>
</dbReference>
<feature type="disulfide bond" evidence="8">
    <location>
        <begin position="729"/>
        <end position="738"/>
    </location>
</feature>
<evidence type="ECO:0000313" key="13">
    <source>
        <dbReference type="WBParaSite" id="NBR_0000892301-mRNA-1"/>
    </source>
</evidence>